<organism evidence="1 2">
    <name type="scientific">Paraglomus occultum</name>
    <dbReference type="NCBI Taxonomy" id="144539"/>
    <lineage>
        <taxon>Eukaryota</taxon>
        <taxon>Fungi</taxon>
        <taxon>Fungi incertae sedis</taxon>
        <taxon>Mucoromycota</taxon>
        <taxon>Glomeromycotina</taxon>
        <taxon>Glomeromycetes</taxon>
        <taxon>Paraglomerales</taxon>
        <taxon>Paraglomeraceae</taxon>
        <taxon>Paraglomus</taxon>
    </lineage>
</organism>
<dbReference type="Proteomes" id="UP000789572">
    <property type="component" value="Unassembled WGS sequence"/>
</dbReference>
<reference evidence="1" key="1">
    <citation type="submission" date="2021-06" db="EMBL/GenBank/DDBJ databases">
        <authorList>
            <person name="Kallberg Y."/>
            <person name="Tangrot J."/>
            <person name="Rosling A."/>
        </authorList>
    </citation>
    <scope>NUCLEOTIDE SEQUENCE</scope>
    <source>
        <strain evidence="1">IA702</strain>
    </source>
</reference>
<evidence type="ECO:0000313" key="2">
    <source>
        <dbReference type="Proteomes" id="UP000789572"/>
    </source>
</evidence>
<keyword evidence="2" id="KW-1185">Reference proteome</keyword>
<proteinExistence type="predicted"/>
<feature type="non-terminal residue" evidence="1">
    <location>
        <position position="1"/>
    </location>
</feature>
<evidence type="ECO:0000313" key="1">
    <source>
        <dbReference type="EMBL" id="CAG8526368.1"/>
    </source>
</evidence>
<protein>
    <submittedName>
        <fullName evidence="1">11240_t:CDS:1</fullName>
    </submittedName>
</protein>
<sequence length="89" mass="10365">RRFFASANEAYPDSNFYIEPIVETERVAQLLLQREFTPLFGHRQSGKSTACHAILRWLRTHPEEIREAGFDPQKLEIFLVTFDANVLVD</sequence>
<name>A0A9N9AD05_9GLOM</name>
<comment type="caution">
    <text evidence="1">The sequence shown here is derived from an EMBL/GenBank/DDBJ whole genome shotgun (WGS) entry which is preliminary data.</text>
</comment>
<accession>A0A9N9AD05</accession>
<dbReference type="EMBL" id="CAJVPJ010000455">
    <property type="protein sequence ID" value="CAG8526368.1"/>
    <property type="molecule type" value="Genomic_DNA"/>
</dbReference>
<dbReference type="AlphaFoldDB" id="A0A9N9AD05"/>
<dbReference type="OrthoDB" id="2387658at2759"/>
<gene>
    <name evidence="1" type="ORF">POCULU_LOCUS3837</name>
</gene>